<evidence type="ECO:0000256" key="7">
    <source>
        <dbReference type="RuleBase" id="RU003954"/>
    </source>
</evidence>
<protein>
    <recommendedName>
        <fullName evidence="2 6">Histidine ammonia-lyase</fullName>
        <ecNumber evidence="2 6">4.3.1.3</ecNumber>
    </recommendedName>
</protein>
<name>A0A6N8J6Z3_9BACT</name>
<evidence type="ECO:0000313" key="11">
    <source>
        <dbReference type="Proteomes" id="UP000468388"/>
    </source>
</evidence>
<dbReference type="NCBIfam" id="TIGR01225">
    <property type="entry name" value="hutH"/>
    <property type="match status" value="1"/>
</dbReference>
<dbReference type="UniPathway" id="UPA00379">
    <property type="reaction ID" value="UER00549"/>
</dbReference>
<dbReference type="InterPro" id="IPR022313">
    <property type="entry name" value="Phe/His_NH3-lyase_AS"/>
</dbReference>
<evidence type="ECO:0000256" key="2">
    <source>
        <dbReference type="ARBA" id="ARBA00012994"/>
    </source>
</evidence>
<dbReference type="PROSITE" id="PS00488">
    <property type="entry name" value="PAL_HISTIDASE"/>
    <property type="match status" value="1"/>
</dbReference>
<dbReference type="Pfam" id="PF00221">
    <property type="entry name" value="Lyase_aromatic"/>
    <property type="match status" value="1"/>
</dbReference>
<gene>
    <name evidence="10" type="primary">hutH</name>
    <name evidence="10" type="ORF">GO495_10620</name>
</gene>
<proteinExistence type="inferred from homology"/>
<dbReference type="InterPro" id="IPR024083">
    <property type="entry name" value="Fumarase/histidase_N"/>
</dbReference>
<comment type="catalytic activity">
    <reaction evidence="5 8">
        <text>L-histidine = trans-urocanate + NH4(+)</text>
        <dbReference type="Rhea" id="RHEA:21232"/>
        <dbReference type="ChEBI" id="CHEBI:17771"/>
        <dbReference type="ChEBI" id="CHEBI:28938"/>
        <dbReference type="ChEBI" id="CHEBI:57595"/>
        <dbReference type="EC" id="4.3.1.3"/>
    </reaction>
</comment>
<dbReference type="SUPFAM" id="SSF48557">
    <property type="entry name" value="L-aspartase-like"/>
    <property type="match status" value="1"/>
</dbReference>
<dbReference type="OrthoDB" id="9806955at2"/>
<dbReference type="Gene3D" id="1.10.275.10">
    <property type="entry name" value="Fumarase/aspartase (N-terminal domain)"/>
    <property type="match status" value="1"/>
</dbReference>
<dbReference type="PANTHER" id="PTHR10362">
    <property type="entry name" value="HISTIDINE AMMONIA-LYASE"/>
    <property type="match status" value="1"/>
</dbReference>
<evidence type="ECO:0000256" key="4">
    <source>
        <dbReference type="ARBA" id="ARBA00023239"/>
    </source>
</evidence>
<evidence type="ECO:0000256" key="1">
    <source>
        <dbReference type="ARBA" id="ARBA00005113"/>
    </source>
</evidence>
<accession>A0A6N8J6Z3</accession>
<dbReference type="InterPro" id="IPR005921">
    <property type="entry name" value="HutH"/>
</dbReference>
<evidence type="ECO:0000256" key="6">
    <source>
        <dbReference type="NCBIfam" id="TIGR01225"/>
    </source>
</evidence>
<dbReference type="InterPro" id="IPR008948">
    <property type="entry name" value="L-Aspartase-like"/>
</dbReference>
<comment type="subcellular location">
    <subcellularLocation>
        <location evidence="9">Cytoplasm</location>
    </subcellularLocation>
</comment>
<dbReference type="CDD" id="cd00332">
    <property type="entry name" value="PAL-HAL"/>
    <property type="match status" value="1"/>
</dbReference>
<comment type="caution">
    <text evidence="10">The sequence shown here is derived from an EMBL/GenBank/DDBJ whole genome shotgun (WGS) entry which is preliminary data.</text>
</comment>
<dbReference type="Proteomes" id="UP000468388">
    <property type="component" value="Unassembled WGS sequence"/>
</dbReference>
<keyword evidence="11" id="KW-1185">Reference proteome</keyword>
<dbReference type="GO" id="GO:0019556">
    <property type="term" value="P:L-histidine catabolic process to glutamate and formamide"/>
    <property type="evidence" value="ECO:0007669"/>
    <property type="project" value="UniProtKB-UniPathway"/>
</dbReference>
<dbReference type="EC" id="4.3.1.3" evidence="2 6"/>
<dbReference type="GO" id="GO:0005737">
    <property type="term" value="C:cytoplasm"/>
    <property type="evidence" value="ECO:0007669"/>
    <property type="project" value="UniProtKB-SubCell"/>
</dbReference>
<dbReference type="FunFam" id="1.10.275.10:FF:000005">
    <property type="entry name" value="Histidine ammonia-lyase"/>
    <property type="match status" value="1"/>
</dbReference>
<sequence>MIHQFNYGIDQLTVVKALDIAAGRLRGVIIPEVAARIAASRAYVQEIVAKHSTVYGINTGFGPLCDTKISEEDTRTLQYNILQSHSVGVGNPIPLTVARVMLITKVHALAQGYSGVAPATVDRIIWHIEHNITPVVPEKGSVGASGDLAPLSHLFLPLIGLGEVWYKGQRVHTSAMMQAEGIVPVILGPKEGLALINGTQFILSFAVTALQRFHNLLEAADIIGALSLEGLMGTARPFDPRLHAIRPYPGSQLVAHRLKTMLENSGIMAAHADCDRVQDPYSLRCMPQVHGASRTAWLHLHELTTIELNAVTDNPIIFSAEDTISGGNFHGQPLAIPLDYATVAAAELGNISDRRCYMMIEGRYGLPKLLIENAGLNSGFMIPQYTTAALVTENKTLCFPASADSIPTSLGQEDHVSMGSISGRKLHQVIDNLEYILAIELLYAAQAVDFRRPLTSGPVLETVHSFVRETVSFATKDRIFAYDIQHLHTLITNQSLVNVANNAATDNHLSLNGIYHDQFGLY</sequence>
<evidence type="ECO:0000313" key="10">
    <source>
        <dbReference type="EMBL" id="MVT41035.1"/>
    </source>
</evidence>
<dbReference type="NCBIfam" id="NF006871">
    <property type="entry name" value="PRK09367.1"/>
    <property type="match status" value="1"/>
</dbReference>
<dbReference type="FunFam" id="1.20.200.10:FF:000003">
    <property type="entry name" value="Histidine ammonia-lyase"/>
    <property type="match status" value="1"/>
</dbReference>
<organism evidence="10 11">
    <name type="scientific">Chitinophaga oryziterrae</name>
    <dbReference type="NCBI Taxonomy" id="1031224"/>
    <lineage>
        <taxon>Bacteria</taxon>
        <taxon>Pseudomonadati</taxon>
        <taxon>Bacteroidota</taxon>
        <taxon>Chitinophagia</taxon>
        <taxon>Chitinophagales</taxon>
        <taxon>Chitinophagaceae</taxon>
        <taxon>Chitinophaga</taxon>
    </lineage>
</organism>
<dbReference type="InterPro" id="IPR001106">
    <property type="entry name" value="Aromatic_Lyase"/>
</dbReference>
<dbReference type="GO" id="GO:0019557">
    <property type="term" value="P:L-histidine catabolic process to glutamate and formate"/>
    <property type="evidence" value="ECO:0007669"/>
    <property type="project" value="UniProtKB-UniPathway"/>
</dbReference>
<dbReference type="RefSeq" id="WP_157299655.1">
    <property type="nucleotide sequence ID" value="NZ_BAAAZB010000010.1"/>
</dbReference>
<evidence type="ECO:0000256" key="8">
    <source>
        <dbReference type="RuleBase" id="RU004479"/>
    </source>
</evidence>
<dbReference type="AlphaFoldDB" id="A0A6N8J6Z3"/>
<reference evidence="10 11" key="1">
    <citation type="submission" date="2019-12" db="EMBL/GenBank/DDBJ databases">
        <title>The draft genomic sequence of strain Chitinophaga oryziterrae JCM 16595.</title>
        <authorList>
            <person name="Zhang X."/>
        </authorList>
    </citation>
    <scope>NUCLEOTIDE SEQUENCE [LARGE SCALE GENOMIC DNA]</scope>
    <source>
        <strain evidence="10 11">JCM 16595</strain>
    </source>
</reference>
<dbReference type="GO" id="GO:0004397">
    <property type="term" value="F:histidine ammonia-lyase activity"/>
    <property type="evidence" value="ECO:0007669"/>
    <property type="project" value="UniProtKB-UniRule"/>
</dbReference>
<comment type="pathway">
    <text evidence="1 8">Amino-acid degradation; L-histidine degradation into L-glutamate; N-formimidoyl-L-glutamate from L-histidine: step 1/3.</text>
</comment>
<dbReference type="Gene3D" id="1.20.200.10">
    <property type="entry name" value="Fumarase/aspartase (Central domain)"/>
    <property type="match status" value="1"/>
</dbReference>
<evidence type="ECO:0000256" key="3">
    <source>
        <dbReference type="ARBA" id="ARBA00022808"/>
    </source>
</evidence>
<keyword evidence="3 8" id="KW-0369">Histidine metabolism</keyword>
<dbReference type="EMBL" id="WRXO01000002">
    <property type="protein sequence ID" value="MVT41035.1"/>
    <property type="molecule type" value="Genomic_DNA"/>
</dbReference>
<comment type="similarity">
    <text evidence="7">Belongs to the PAL/histidase family.</text>
</comment>
<evidence type="ECO:0000256" key="9">
    <source>
        <dbReference type="RuleBase" id="RU004480"/>
    </source>
</evidence>
<keyword evidence="4 7" id="KW-0456">Lyase</keyword>
<evidence type="ECO:0000256" key="5">
    <source>
        <dbReference type="ARBA" id="ARBA00049269"/>
    </source>
</evidence>